<dbReference type="AlphaFoldDB" id="A0A7S3VPU1"/>
<dbReference type="EMBL" id="HBIP01020669">
    <property type="protein sequence ID" value="CAE0497210.1"/>
    <property type="molecule type" value="Transcribed_RNA"/>
</dbReference>
<proteinExistence type="predicted"/>
<evidence type="ECO:0000256" key="2">
    <source>
        <dbReference type="SAM" id="MobiDB-lite"/>
    </source>
</evidence>
<dbReference type="InterPro" id="IPR011989">
    <property type="entry name" value="ARM-like"/>
</dbReference>
<reference evidence="3" key="1">
    <citation type="submission" date="2021-01" db="EMBL/GenBank/DDBJ databases">
        <authorList>
            <person name="Corre E."/>
            <person name="Pelletier E."/>
            <person name="Niang G."/>
            <person name="Scheremetjew M."/>
            <person name="Finn R."/>
            <person name="Kale V."/>
            <person name="Holt S."/>
            <person name="Cochrane G."/>
            <person name="Meng A."/>
            <person name="Brown T."/>
            <person name="Cohen L."/>
        </authorList>
    </citation>
    <scope>NUCLEOTIDE SEQUENCE</scope>
    <source>
        <strain evidence="3">CCMP1320</strain>
    </source>
</reference>
<evidence type="ECO:0000256" key="1">
    <source>
        <dbReference type="PROSITE-ProRule" id="PRU00103"/>
    </source>
</evidence>
<feature type="compositionally biased region" description="Basic and acidic residues" evidence="2">
    <location>
        <begin position="282"/>
        <end position="293"/>
    </location>
</feature>
<evidence type="ECO:0000313" key="3">
    <source>
        <dbReference type="EMBL" id="CAE0497210.1"/>
    </source>
</evidence>
<name>A0A7S3VPU1_DUNTE</name>
<organism evidence="3">
    <name type="scientific">Dunaliella tertiolecta</name>
    <name type="common">Green alga</name>
    <dbReference type="NCBI Taxonomy" id="3047"/>
    <lineage>
        <taxon>Eukaryota</taxon>
        <taxon>Viridiplantae</taxon>
        <taxon>Chlorophyta</taxon>
        <taxon>core chlorophytes</taxon>
        <taxon>Chlorophyceae</taxon>
        <taxon>CS clade</taxon>
        <taxon>Chlamydomonadales</taxon>
        <taxon>Dunaliellaceae</taxon>
        <taxon>Dunaliella</taxon>
    </lineage>
</organism>
<feature type="repeat" description="HEAT" evidence="1">
    <location>
        <begin position="601"/>
        <end position="632"/>
    </location>
</feature>
<dbReference type="PROSITE" id="PS50077">
    <property type="entry name" value="HEAT_REPEAT"/>
    <property type="match status" value="1"/>
</dbReference>
<gene>
    <name evidence="3" type="ORF">DTER00134_LOCUS12283</name>
</gene>
<protein>
    <submittedName>
        <fullName evidence="3">Uncharacterized protein</fullName>
    </submittedName>
</protein>
<sequence>MPQPAQGMARYLLELPSHVEPHTSAAALSLLAACGHATQGSCFKAVLQSQDQCRGAMSGQAGDDGGRCLETLGDVAARLLLRLAEPSKNPAMVAGAEACQMVAVAHLPPLVTSLLCPAPATFDSVLLPVLHALAASASWAVRRKVVEVLPILLAALVGENGWQAGKQDGDMCLGTAAGLNAGWMTAPQALLLGCGVEEGAPGLGQAGQGGEGKGEGSIDLRQGQGETRLSKLRHAASLMLQQASKGQTAKDGTACSQELRHAQADQIGAGRVPGMGASDVLRDAKEKSTHRDCQGQQQQQQQQEREEMQRMCEAVLDLLVVLGTKDVSHWVRSTAVSAAGPALCVLPSWLAAQQSSLHTLYAEAVLAARPHAHGVVVSCASCLGAVVAKVGAQVWSAPASPFPMAYTSLMQGEGGAGGMQALQATVTQLPSLAVVLGAAATHKQLLPPLMGLLPGRLAELRGALVSRSALARIASMLPPTGVTQLLALLPGLCSLDEGKDEGRCGLWRERHGLAVQLAALARVALHACCPDDDCVSTSCSEQGDAIPAIRSCDNGEGLISETDLSADVQTKAVFGCPLSLHAPGQIQGLLHADCGEMVQVVLSCASTLLEDPVWAVRQAAMEQLTKLVQLTD</sequence>
<accession>A0A7S3VPU1</accession>
<dbReference type="InterPro" id="IPR016024">
    <property type="entry name" value="ARM-type_fold"/>
</dbReference>
<dbReference type="Gene3D" id="1.25.10.10">
    <property type="entry name" value="Leucine-rich Repeat Variant"/>
    <property type="match status" value="1"/>
</dbReference>
<dbReference type="InterPro" id="IPR021133">
    <property type="entry name" value="HEAT_type_2"/>
</dbReference>
<feature type="region of interest" description="Disordered" evidence="2">
    <location>
        <begin position="282"/>
        <end position="305"/>
    </location>
</feature>
<dbReference type="SUPFAM" id="SSF48371">
    <property type="entry name" value="ARM repeat"/>
    <property type="match status" value="1"/>
</dbReference>